<evidence type="ECO:0000313" key="1">
    <source>
        <dbReference type="EMBL" id="OWU74644.1"/>
    </source>
</evidence>
<organism evidence="1 2">
    <name type="scientific">Marinibacterium profundimaris</name>
    <dbReference type="NCBI Taxonomy" id="1679460"/>
    <lineage>
        <taxon>Bacteria</taxon>
        <taxon>Pseudomonadati</taxon>
        <taxon>Pseudomonadota</taxon>
        <taxon>Alphaproteobacteria</taxon>
        <taxon>Rhodobacterales</taxon>
        <taxon>Paracoccaceae</taxon>
        <taxon>Marinibacterium</taxon>
    </lineage>
</organism>
<proteinExistence type="predicted"/>
<protein>
    <recommendedName>
        <fullName evidence="3">HTH marR-type domain-containing protein</fullName>
    </recommendedName>
</protein>
<evidence type="ECO:0000313" key="2">
    <source>
        <dbReference type="Proteomes" id="UP000215377"/>
    </source>
</evidence>
<reference evidence="1 2" key="1">
    <citation type="submission" date="2013-04" db="EMBL/GenBank/DDBJ databases">
        <title>Oceanicola sp. 22II1-22F33 Genome Sequencing.</title>
        <authorList>
            <person name="Lai Q."/>
            <person name="Li G."/>
            <person name="Shao Z."/>
        </authorList>
    </citation>
    <scope>NUCLEOTIDE SEQUENCE [LARGE SCALE GENOMIC DNA]</scope>
    <source>
        <strain evidence="1 2">22II1-22F33</strain>
    </source>
</reference>
<name>A0A225NM43_9RHOB</name>
<evidence type="ECO:0008006" key="3">
    <source>
        <dbReference type="Google" id="ProtNLM"/>
    </source>
</evidence>
<dbReference type="AlphaFoldDB" id="A0A225NM43"/>
<comment type="caution">
    <text evidence="1">The sequence shown here is derived from an EMBL/GenBank/DDBJ whole genome shotgun (WGS) entry which is preliminary data.</text>
</comment>
<dbReference type="EMBL" id="AQQR01000003">
    <property type="protein sequence ID" value="OWU74644.1"/>
    <property type="molecule type" value="Genomic_DNA"/>
</dbReference>
<gene>
    <name evidence="1" type="ORF">ATO3_08410</name>
</gene>
<dbReference type="OrthoDB" id="9849623at2"/>
<dbReference type="RefSeq" id="WP_088649413.1">
    <property type="nucleotide sequence ID" value="NZ_AQQR01000003.1"/>
</dbReference>
<keyword evidence="2" id="KW-1185">Reference proteome</keyword>
<accession>A0A225NM43</accession>
<sequence length="157" mass="17534">MSDIEDPRIAVLAEGVIRSTRLMRALGLDGLGLALAIAFHDATRPWTARALADYIAFPRTSVLKRLREYQDLGVLRKTGDGWEVYPEPQLMLRKMLSEYIDLLGGDRVGFSPEVLDFCKGTSEGAVRPARRRLDMEEAQKICFPAGTSLLNLKMPAR</sequence>
<dbReference type="Proteomes" id="UP000215377">
    <property type="component" value="Unassembled WGS sequence"/>
</dbReference>